<feature type="region of interest" description="Disordered" evidence="1">
    <location>
        <begin position="221"/>
        <end position="264"/>
    </location>
</feature>
<organism evidence="3 4">
    <name type="scientific">Kribbella turkmenica</name>
    <dbReference type="NCBI Taxonomy" id="2530375"/>
    <lineage>
        <taxon>Bacteria</taxon>
        <taxon>Bacillati</taxon>
        <taxon>Actinomycetota</taxon>
        <taxon>Actinomycetes</taxon>
        <taxon>Propionibacteriales</taxon>
        <taxon>Kribbellaceae</taxon>
        <taxon>Kribbella</taxon>
    </lineage>
</organism>
<comment type="caution">
    <text evidence="3">The sequence shown here is derived from an EMBL/GenBank/DDBJ whole genome shotgun (WGS) entry which is preliminary data.</text>
</comment>
<dbReference type="EMBL" id="SMKR01000192">
    <property type="protein sequence ID" value="TDD15818.1"/>
    <property type="molecule type" value="Genomic_DNA"/>
</dbReference>
<dbReference type="AlphaFoldDB" id="A0A4R4WAI2"/>
<dbReference type="PANTHER" id="PTHR43245:SF55">
    <property type="entry name" value="NAD(P)-BINDING DOMAIN-CONTAINING PROTEIN"/>
    <property type="match status" value="1"/>
</dbReference>
<evidence type="ECO:0000313" key="4">
    <source>
        <dbReference type="Proteomes" id="UP000295172"/>
    </source>
</evidence>
<feature type="domain" description="NAD-dependent epimerase/dehydratase" evidence="2">
    <location>
        <begin position="4"/>
        <end position="174"/>
    </location>
</feature>
<name>A0A4R4WAI2_9ACTN</name>
<keyword evidence="4" id="KW-1185">Reference proteome</keyword>
<gene>
    <name evidence="3" type="ORF">E1218_30915</name>
</gene>
<evidence type="ECO:0000256" key="1">
    <source>
        <dbReference type="SAM" id="MobiDB-lite"/>
    </source>
</evidence>
<protein>
    <submittedName>
        <fullName evidence="3">NAD(P)-dependent oxidoreductase</fullName>
    </submittedName>
</protein>
<dbReference type="Gene3D" id="3.40.50.720">
    <property type="entry name" value="NAD(P)-binding Rossmann-like Domain"/>
    <property type="match status" value="1"/>
</dbReference>
<sequence>MTRIAVTGAAGGVATLLRPALADRTVRLVDRRPLTRSAAAGGDRSGAIAGWGDIDAVWGDLADPAVAAAAVAGVDAVLHLAGNPGAGASWDELLGPNLAATAALLDAAAAAGVRRVVLASSVHALGGRTTDGELIDPQGPPRPCCRYGASKAFAEAAGAATASSTRTTVVCLRLGGCRPAPPTSSWAPTWIGVDDLTSLVEAALGADLRYGVYAGVSANTTTPFGPGTAERDLGWRPRQDSSTYAVPPGDGDGGLCPGVRLGQR</sequence>
<feature type="compositionally biased region" description="Basic and acidic residues" evidence="1">
    <location>
        <begin position="229"/>
        <end position="239"/>
    </location>
</feature>
<evidence type="ECO:0000259" key="2">
    <source>
        <dbReference type="Pfam" id="PF01370"/>
    </source>
</evidence>
<dbReference type="RefSeq" id="WP_132326587.1">
    <property type="nucleotide sequence ID" value="NZ_SMKR01000192.1"/>
</dbReference>
<dbReference type="InterPro" id="IPR001509">
    <property type="entry name" value="Epimerase_deHydtase"/>
</dbReference>
<dbReference type="Pfam" id="PF01370">
    <property type="entry name" value="Epimerase"/>
    <property type="match status" value="1"/>
</dbReference>
<dbReference type="PANTHER" id="PTHR43245">
    <property type="entry name" value="BIFUNCTIONAL POLYMYXIN RESISTANCE PROTEIN ARNA"/>
    <property type="match status" value="1"/>
</dbReference>
<dbReference type="InterPro" id="IPR050177">
    <property type="entry name" value="Lipid_A_modif_metabolic_enz"/>
</dbReference>
<evidence type="ECO:0000313" key="3">
    <source>
        <dbReference type="EMBL" id="TDD15818.1"/>
    </source>
</evidence>
<proteinExistence type="predicted"/>
<dbReference type="Proteomes" id="UP000295172">
    <property type="component" value="Unassembled WGS sequence"/>
</dbReference>
<dbReference type="InterPro" id="IPR036291">
    <property type="entry name" value="NAD(P)-bd_dom_sf"/>
</dbReference>
<reference evidence="3 4" key="1">
    <citation type="submission" date="2019-02" db="EMBL/GenBank/DDBJ databases">
        <title>Draft genome sequences of novel Actinobacteria.</title>
        <authorList>
            <person name="Sahin N."/>
            <person name="Ay H."/>
            <person name="Saygin H."/>
        </authorList>
    </citation>
    <scope>NUCLEOTIDE SEQUENCE [LARGE SCALE GENOMIC DNA]</scope>
    <source>
        <strain evidence="3 4">16K104</strain>
    </source>
</reference>
<dbReference type="OrthoDB" id="8770295at2"/>
<dbReference type="SUPFAM" id="SSF51735">
    <property type="entry name" value="NAD(P)-binding Rossmann-fold domains"/>
    <property type="match status" value="1"/>
</dbReference>
<accession>A0A4R4WAI2</accession>